<dbReference type="AlphaFoldDB" id="A0A8J3GAF7"/>
<dbReference type="PANTHER" id="PTHR43135">
    <property type="entry name" value="ALPHA-D-RIBOSE 1-METHYLPHOSPHONATE 5-TRIPHOSPHATE DIPHOSPHATASE"/>
    <property type="match status" value="1"/>
</dbReference>
<proteinExistence type="predicted"/>
<evidence type="ECO:0000313" key="2">
    <source>
        <dbReference type="EMBL" id="GHB73919.1"/>
    </source>
</evidence>
<dbReference type="Gene3D" id="3.20.20.140">
    <property type="entry name" value="Metal-dependent hydrolases"/>
    <property type="match status" value="1"/>
</dbReference>
<protein>
    <submittedName>
        <fullName evidence="2">Xaa-Pro dipeptidase</fullName>
    </submittedName>
</protein>
<organism evidence="2 3">
    <name type="scientific">Persicitalea jodogahamensis</name>
    <dbReference type="NCBI Taxonomy" id="402147"/>
    <lineage>
        <taxon>Bacteria</taxon>
        <taxon>Pseudomonadati</taxon>
        <taxon>Bacteroidota</taxon>
        <taxon>Cytophagia</taxon>
        <taxon>Cytophagales</taxon>
        <taxon>Spirosomataceae</taxon>
        <taxon>Persicitalea</taxon>
    </lineage>
</organism>
<dbReference type="CDD" id="cd01299">
    <property type="entry name" value="Met_dep_hydrolase_A"/>
    <property type="match status" value="1"/>
</dbReference>
<sequence>MQYLAMVLYTKSKILIFMKKSFLLALILLAVKVSFGQRTVIHCGNLFDASKGTLQSQMTIVVEKNRITSVEKGYSRTSGSDNVVDLKTSYVLPGLIDMHVHLESETRRGGSYDRFTQNPPDVAFQAAKYAKTTLMAGFTTVRDLGGSGVNIALRNAINRGVADGPRIITAGKSIATTGGHADPTNGYRRDLMGDPGPMEGVINGVDDARKAIRQRYKDGSDVIKITATGGVLSNAKDGQGPQFTDEEMKAIVQTAKDYGFNVAAHAHGAEGMKRAIRAGVQTIEHGTLMDDEAIALFKEYGTYYVPTIIAGRTAADSAKIMGYYPPLVTPKALAIGPKIQATFTKAYKAGVNIAFGTDAGVYPHGYNAKEFAYMVEGGMPAAEAIQSATVTNAKVLGMSDEIGTIEPGKYADIIAVKENPLQDVKSLQNVIFVMKNGTIYKQ</sequence>
<dbReference type="SUPFAM" id="SSF51556">
    <property type="entry name" value="Metallo-dependent hydrolases"/>
    <property type="match status" value="1"/>
</dbReference>
<dbReference type="InterPro" id="IPR032466">
    <property type="entry name" value="Metal_Hydrolase"/>
</dbReference>
<reference evidence="2 3" key="1">
    <citation type="journal article" date="2014" name="Int. J. Syst. Evol. Microbiol.">
        <title>Complete genome sequence of Corynebacterium casei LMG S-19264T (=DSM 44701T), isolated from a smear-ripened cheese.</title>
        <authorList>
            <consortium name="US DOE Joint Genome Institute (JGI-PGF)"/>
            <person name="Walter F."/>
            <person name="Albersmeier A."/>
            <person name="Kalinowski J."/>
            <person name="Ruckert C."/>
        </authorList>
    </citation>
    <scope>NUCLEOTIDE SEQUENCE [LARGE SCALE GENOMIC DNA]</scope>
    <source>
        <strain evidence="2 3">KCTC 12866</strain>
    </source>
</reference>
<dbReference type="Gene3D" id="2.30.40.10">
    <property type="entry name" value="Urease, subunit C, domain 1"/>
    <property type="match status" value="1"/>
</dbReference>
<accession>A0A8J3GAF7</accession>
<dbReference type="PANTHER" id="PTHR43135:SF3">
    <property type="entry name" value="ALPHA-D-RIBOSE 1-METHYLPHOSPHONATE 5-TRIPHOSPHATE DIPHOSPHATASE"/>
    <property type="match status" value="1"/>
</dbReference>
<dbReference type="EMBL" id="BMXF01000002">
    <property type="protein sequence ID" value="GHB73919.1"/>
    <property type="molecule type" value="Genomic_DNA"/>
</dbReference>
<feature type="domain" description="Amidohydrolase-related" evidence="1">
    <location>
        <begin position="90"/>
        <end position="439"/>
    </location>
</feature>
<dbReference type="InterPro" id="IPR057744">
    <property type="entry name" value="OTAase-like"/>
</dbReference>
<dbReference type="InterPro" id="IPR051781">
    <property type="entry name" value="Metallo-dep_Hydrolase"/>
</dbReference>
<dbReference type="Proteomes" id="UP000598271">
    <property type="component" value="Unassembled WGS sequence"/>
</dbReference>
<gene>
    <name evidence="2" type="ORF">GCM10007390_30170</name>
</gene>
<dbReference type="SUPFAM" id="SSF51338">
    <property type="entry name" value="Composite domain of metallo-dependent hydrolases"/>
    <property type="match status" value="1"/>
</dbReference>
<dbReference type="InterPro" id="IPR006680">
    <property type="entry name" value="Amidohydro-rel"/>
</dbReference>
<evidence type="ECO:0000313" key="3">
    <source>
        <dbReference type="Proteomes" id="UP000598271"/>
    </source>
</evidence>
<dbReference type="GO" id="GO:0016810">
    <property type="term" value="F:hydrolase activity, acting on carbon-nitrogen (but not peptide) bonds"/>
    <property type="evidence" value="ECO:0007669"/>
    <property type="project" value="InterPro"/>
</dbReference>
<comment type="caution">
    <text evidence="2">The sequence shown here is derived from an EMBL/GenBank/DDBJ whole genome shotgun (WGS) entry which is preliminary data.</text>
</comment>
<name>A0A8J3GAF7_9BACT</name>
<dbReference type="InterPro" id="IPR011059">
    <property type="entry name" value="Metal-dep_hydrolase_composite"/>
</dbReference>
<keyword evidence="3" id="KW-1185">Reference proteome</keyword>
<evidence type="ECO:0000259" key="1">
    <source>
        <dbReference type="Pfam" id="PF01979"/>
    </source>
</evidence>
<dbReference type="Pfam" id="PF01979">
    <property type="entry name" value="Amidohydro_1"/>
    <property type="match status" value="1"/>
</dbReference>